<protein>
    <submittedName>
        <fullName evidence="5">Uncharacterized protein</fullName>
    </submittedName>
</protein>
<organism evidence="5 6">
    <name type="scientific">Stephania yunnanensis</name>
    <dbReference type="NCBI Taxonomy" id="152371"/>
    <lineage>
        <taxon>Eukaryota</taxon>
        <taxon>Viridiplantae</taxon>
        <taxon>Streptophyta</taxon>
        <taxon>Embryophyta</taxon>
        <taxon>Tracheophyta</taxon>
        <taxon>Spermatophyta</taxon>
        <taxon>Magnoliopsida</taxon>
        <taxon>Ranunculales</taxon>
        <taxon>Menispermaceae</taxon>
        <taxon>Menispermoideae</taxon>
        <taxon>Cissampelideae</taxon>
        <taxon>Stephania</taxon>
    </lineage>
</organism>
<feature type="compositionally biased region" description="Basic residues" evidence="4">
    <location>
        <begin position="20"/>
        <end position="30"/>
    </location>
</feature>
<reference evidence="5 6" key="1">
    <citation type="submission" date="2024-01" db="EMBL/GenBank/DDBJ databases">
        <title>Genome assemblies of Stephania.</title>
        <authorList>
            <person name="Yang L."/>
        </authorList>
    </citation>
    <scope>NUCLEOTIDE SEQUENCE [LARGE SCALE GENOMIC DNA]</scope>
    <source>
        <strain evidence="5">YNDBR</strain>
        <tissue evidence="5">Leaf</tissue>
    </source>
</reference>
<evidence type="ECO:0000256" key="2">
    <source>
        <dbReference type="ARBA" id="ARBA00023015"/>
    </source>
</evidence>
<evidence type="ECO:0000313" key="5">
    <source>
        <dbReference type="EMBL" id="KAK9150443.1"/>
    </source>
</evidence>
<feature type="compositionally biased region" description="Polar residues" evidence="4">
    <location>
        <begin position="70"/>
        <end position="87"/>
    </location>
</feature>
<feature type="compositionally biased region" description="Polar residues" evidence="4">
    <location>
        <begin position="49"/>
        <end position="61"/>
    </location>
</feature>
<keyword evidence="3" id="KW-0804">Transcription</keyword>
<dbReference type="PANTHER" id="PTHR33388:SF1">
    <property type="entry name" value="PROTEIN SPEAR2"/>
    <property type="match status" value="1"/>
</dbReference>
<evidence type="ECO:0000256" key="4">
    <source>
        <dbReference type="SAM" id="MobiDB-lite"/>
    </source>
</evidence>
<dbReference type="GO" id="GO:0003700">
    <property type="term" value="F:DNA-binding transcription factor activity"/>
    <property type="evidence" value="ECO:0007669"/>
    <property type="project" value="InterPro"/>
</dbReference>
<dbReference type="AlphaFoldDB" id="A0AAP0PMV4"/>
<evidence type="ECO:0000313" key="6">
    <source>
        <dbReference type="Proteomes" id="UP001420932"/>
    </source>
</evidence>
<keyword evidence="1" id="KW-0678">Repressor</keyword>
<sequence>MAQEEQQRCSNSSSGGGGRTTKKLKQRKIPQRGLGVAQLEKIRLEEQQKGNSHSNHQSTSAIVFAPPSPTDLSSFRPSTPISPSNFEKLSPPPSISSTSLLYGHNNGETHDLGVSAAMAEGQGHGFLPNMWSTFELNTDSEDKKLDPGLEFGQSVIINESNQLWPPLLMQRKQEPPQPRQQYITSKVMALFSNQKFLNDLLVFLFSDVTKKPGLQVKLSMSIPQSSGLNLQIEPPSNQSYTSNFTAPLWHEEYKMIGMKRQWPFSLDNPPGPLLNSNFPPFFPFNCSNGSSGTHNFEPKVSMFREGPSSSSPFNHFDWRDNLPEMNAKKENGTLDTILTLGPTTSTASSALASKAKQPLELPSCHFREYPEFNLPPFQGYTEEFFRQGASIRQQPFYSFFPTKRHQMGSYTVAPNEQRCELEEGLDLTLKL</sequence>
<keyword evidence="6" id="KW-1185">Reference proteome</keyword>
<dbReference type="PANTHER" id="PTHR33388">
    <property type="entry name" value="OS01G0212500 PROTEIN"/>
    <property type="match status" value="1"/>
</dbReference>
<comment type="caution">
    <text evidence="5">The sequence shown here is derived from an EMBL/GenBank/DDBJ whole genome shotgun (WGS) entry which is preliminary data.</text>
</comment>
<keyword evidence="2" id="KW-0805">Transcription regulation</keyword>
<evidence type="ECO:0000256" key="1">
    <source>
        <dbReference type="ARBA" id="ARBA00022491"/>
    </source>
</evidence>
<evidence type="ECO:0000256" key="3">
    <source>
        <dbReference type="ARBA" id="ARBA00023163"/>
    </source>
</evidence>
<accession>A0AAP0PMV4</accession>
<proteinExistence type="predicted"/>
<dbReference type="InterPro" id="IPR040356">
    <property type="entry name" value="SPEAR"/>
</dbReference>
<dbReference type="Proteomes" id="UP001420932">
    <property type="component" value="Unassembled WGS sequence"/>
</dbReference>
<gene>
    <name evidence="5" type="ORF">Syun_008752</name>
</gene>
<dbReference type="EMBL" id="JBBNAF010000004">
    <property type="protein sequence ID" value="KAK9150443.1"/>
    <property type="molecule type" value="Genomic_DNA"/>
</dbReference>
<feature type="region of interest" description="Disordered" evidence="4">
    <location>
        <begin position="1"/>
        <end position="92"/>
    </location>
</feature>
<name>A0AAP0PMV4_9MAGN</name>